<feature type="domain" description="Type II/III secretion system secretin-like" evidence="4">
    <location>
        <begin position="338"/>
        <end position="499"/>
    </location>
</feature>
<dbReference type="RefSeq" id="WP_016474581.1">
    <property type="nucleotide sequence ID" value="NZ_KE150480.1"/>
</dbReference>
<dbReference type="Pfam" id="PF00263">
    <property type="entry name" value="Secretin"/>
    <property type="match status" value="1"/>
</dbReference>
<evidence type="ECO:0000256" key="3">
    <source>
        <dbReference type="SAM" id="SignalP"/>
    </source>
</evidence>
<gene>
    <name evidence="6" type="ORF">HMPREF1476_01355</name>
</gene>
<protein>
    <submittedName>
        <fullName evidence="6">Uncharacterized protein</fullName>
    </submittedName>
</protein>
<dbReference type="PATRIC" id="fig|1203554.3.peg.1417"/>
<dbReference type="InterPro" id="IPR050810">
    <property type="entry name" value="Bact_Secretion_Sys_Channel"/>
</dbReference>
<dbReference type="Pfam" id="PF13629">
    <property type="entry name" value="T2SS-T3SS_pil_N"/>
    <property type="match status" value="1"/>
</dbReference>
<comment type="caution">
    <text evidence="6">The sequence shown here is derived from an EMBL/GenBank/DDBJ whole genome shotgun (WGS) entry which is preliminary data.</text>
</comment>
<evidence type="ECO:0000259" key="4">
    <source>
        <dbReference type="Pfam" id="PF00263"/>
    </source>
</evidence>
<dbReference type="STRING" id="1203554.HMPREF1476_01355"/>
<dbReference type="Proteomes" id="UP000014400">
    <property type="component" value="Unassembled WGS sequence"/>
</dbReference>
<evidence type="ECO:0000313" key="7">
    <source>
        <dbReference type="Proteomes" id="UP000014400"/>
    </source>
</evidence>
<organism evidence="6 7">
    <name type="scientific">Sutterella wadsworthensis HGA0223</name>
    <dbReference type="NCBI Taxonomy" id="1203554"/>
    <lineage>
        <taxon>Bacteria</taxon>
        <taxon>Pseudomonadati</taxon>
        <taxon>Pseudomonadota</taxon>
        <taxon>Betaproteobacteria</taxon>
        <taxon>Burkholderiales</taxon>
        <taxon>Sutterellaceae</taxon>
        <taxon>Sutterella</taxon>
    </lineage>
</organism>
<feature type="compositionally biased region" description="Gly residues" evidence="2">
    <location>
        <begin position="202"/>
        <end position="223"/>
    </location>
</feature>
<feature type="region of interest" description="Disordered" evidence="2">
    <location>
        <begin position="200"/>
        <end position="227"/>
    </location>
</feature>
<name>S3CEZ4_9BURK</name>
<dbReference type="InterPro" id="IPR004846">
    <property type="entry name" value="T2SS/T3SS_dom"/>
</dbReference>
<dbReference type="AlphaFoldDB" id="S3CEZ4"/>
<dbReference type="GO" id="GO:0015627">
    <property type="term" value="C:type II protein secretion system complex"/>
    <property type="evidence" value="ECO:0007669"/>
    <property type="project" value="TreeGrafter"/>
</dbReference>
<feature type="signal peptide" evidence="3">
    <location>
        <begin position="1"/>
        <end position="45"/>
    </location>
</feature>
<evidence type="ECO:0000259" key="5">
    <source>
        <dbReference type="Pfam" id="PF13629"/>
    </source>
</evidence>
<feature type="chain" id="PRO_5004507311" evidence="3">
    <location>
        <begin position="46"/>
        <end position="530"/>
    </location>
</feature>
<dbReference type="PRINTS" id="PR00811">
    <property type="entry name" value="BCTERIALGSPD"/>
</dbReference>
<reference evidence="6 7" key="1">
    <citation type="submission" date="2013-04" db="EMBL/GenBank/DDBJ databases">
        <title>The Genome Sequence of Sutterella wadsworthensis HGA0223.</title>
        <authorList>
            <consortium name="The Broad Institute Genomics Platform"/>
            <person name="Earl A."/>
            <person name="Ward D."/>
            <person name="Feldgarden M."/>
            <person name="Gevers D."/>
            <person name="Schmidt T.M."/>
            <person name="Dover J."/>
            <person name="Dai D."/>
            <person name="Walker B."/>
            <person name="Young S."/>
            <person name="Zeng Q."/>
            <person name="Gargeya S."/>
            <person name="Fitzgerald M."/>
            <person name="Haas B."/>
            <person name="Abouelleil A."/>
            <person name="Allen A.W."/>
            <person name="Alvarado L."/>
            <person name="Arachchi H.M."/>
            <person name="Berlin A.M."/>
            <person name="Chapman S.B."/>
            <person name="Gainer-Dewar J."/>
            <person name="Goldberg J."/>
            <person name="Griggs A."/>
            <person name="Gujja S."/>
            <person name="Hansen M."/>
            <person name="Howarth C."/>
            <person name="Imamovic A."/>
            <person name="Ireland A."/>
            <person name="Larimer J."/>
            <person name="McCowan C."/>
            <person name="Murphy C."/>
            <person name="Pearson M."/>
            <person name="Poon T.W."/>
            <person name="Priest M."/>
            <person name="Roberts A."/>
            <person name="Saif S."/>
            <person name="Shea T."/>
            <person name="Sisk P."/>
            <person name="Sykes S."/>
            <person name="Wortman J."/>
            <person name="Nusbaum C."/>
            <person name="Birren B."/>
        </authorList>
    </citation>
    <scope>NUCLEOTIDE SEQUENCE [LARGE SCALE GENOMIC DNA]</scope>
    <source>
        <strain evidence="6 7">HGA0223</strain>
    </source>
</reference>
<dbReference type="eggNOG" id="COG4964">
    <property type="taxonomic scope" value="Bacteria"/>
</dbReference>
<dbReference type="InterPro" id="IPR032789">
    <property type="entry name" value="T2SS-T3SS_pil_N"/>
</dbReference>
<dbReference type="EMBL" id="ATCF01000018">
    <property type="protein sequence ID" value="EPD99084.1"/>
    <property type="molecule type" value="Genomic_DNA"/>
</dbReference>
<keyword evidence="7" id="KW-1185">Reference proteome</keyword>
<dbReference type="PANTHER" id="PTHR30332:SF17">
    <property type="entry name" value="TYPE IV PILIATION SYSTEM PROTEIN DR_0774-RELATED"/>
    <property type="match status" value="1"/>
</dbReference>
<dbReference type="GO" id="GO:0009306">
    <property type="term" value="P:protein secretion"/>
    <property type="evidence" value="ECO:0007669"/>
    <property type="project" value="InterPro"/>
</dbReference>
<evidence type="ECO:0000256" key="2">
    <source>
        <dbReference type="SAM" id="MobiDB-lite"/>
    </source>
</evidence>
<feature type="domain" description="Pilus formation protein N-terminal" evidence="5">
    <location>
        <begin position="74"/>
        <end position="142"/>
    </location>
</feature>
<comment type="similarity">
    <text evidence="1">Belongs to the bacterial secretin family.</text>
</comment>
<evidence type="ECO:0000313" key="6">
    <source>
        <dbReference type="EMBL" id="EPD99084.1"/>
    </source>
</evidence>
<dbReference type="PANTHER" id="PTHR30332">
    <property type="entry name" value="PROBABLE GENERAL SECRETION PATHWAY PROTEIN D"/>
    <property type="match status" value="1"/>
</dbReference>
<proteinExistence type="inferred from homology"/>
<keyword evidence="3" id="KW-0732">Signal</keyword>
<accession>S3CEZ4</accession>
<dbReference type="InterPro" id="IPR001775">
    <property type="entry name" value="GspD/PilQ"/>
</dbReference>
<sequence length="530" mass="55037">MQIPHLEDSVSRSSRLTQNRKPSRAVFAAACLGALLGLAVSPASAALKAQVPTDVKVLEGASSLKNLKLTKPTSSLRVFLKEGALLQLPSAAAKVLVATPGIASYQMPSPDQVFFFGTAAGSTTFYALDEAGAVIAAVQVTVEHNLEKLKADIKRAVPSASIELVPALNNRMIVRGKVKTALDSRRVTQLVESYLASSAAAGGPGQGGEQGGQDGGGQGGSAGGQSSPVINQLKVEVSQQVNIQVRVVEVSRSLTHSLGFNWGAVLNTGRGPLFLGNGTSQGLFSTHASNNSHFNPDGSFEDGNANIPGLMPDSNTAGAALGGIFNMGRMSLGVLINAMSESGFASLLAEPNLTAMSGQPAAFASGGEVPIVIITGNSITIDYKSWGVILRMTPTVLSPNRIAIHVAPEVSELTSEGQVILSEGSVIPAVRVRRAETTVELASGQSFALAGMLRSESSQTVNGVPGLRNLPFVGRLFEYEQTQVEDSELVILLTANIVDPVSSGDLRVPGRGINAVDAYAPRQASIGYLF</sequence>
<dbReference type="HOGENOM" id="CLU_017952_2_0_4"/>
<evidence type="ECO:0000256" key="1">
    <source>
        <dbReference type="RuleBase" id="RU004003"/>
    </source>
</evidence>